<gene>
    <name evidence="1" type="ORF">SanaruYs_28290</name>
</gene>
<evidence type="ECO:0000313" key="2">
    <source>
        <dbReference type="Proteomes" id="UP000288227"/>
    </source>
</evidence>
<organism evidence="1 2">
    <name type="scientific">Chryseotalea sanaruensis</name>
    <dbReference type="NCBI Taxonomy" id="2482724"/>
    <lineage>
        <taxon>Bacteria</taxon>
        <taxon>Pseudomonadati</taxon>
        <taxon>Bacteroidota</taxon>
        <taxon>Cytophagia</taxon>
        <taxon>Cytophagales</taxon>
        <taxon>Chryseotaleaceae</taxon>
        <taxon>Chryseotalea</taxon>
    </lineage>
</organism>
<evidence type="ECO:0000313" key="1">
    <source>
        <dbReference type="EMBL" id="GCC52592.1"/>
    </source>
</evidence>
<dbReference type="EMBL" id="BHXQ01000005">
    <property type="protein sequence ID" value="GCC52592.1"/>
    <property type="molecule type" value="Genomic_DNA"/>
</dbReference>
<comment type="caution">
    <text evidence="1">The sequence shown here is derived from an EMBL/GenBank/DDBJ whole genome shotgun (WGS) entry which is preliminary data.</text>
</comment>
<reference evidence="1 2" key="1">
    <citation type="submission" date="2018-11" db="EMBL/GenBank/DDBJ databases">
        <title>Chryseotalea sanarue gen. nov., sp., nov., a member of the family Cytophagaceae, isolated from a brackish lake in Hamamatsu Japan.</title>
        <authorList>
            <person name="Maejima Y."/>
            <person name="Iino T."/>
            <person name="Muraguchi Y."/>
            <person name="Fukuda K."/>
            <person name="Ohkuma M."/>
            <person name="Moriuchi R."/>
            <person name="Dohra H."/>
            <person name="Kimbara K."/>
            <person name="Shintani M."/>
        </authorList>
    </citation>
    <scope>NUCLEOTIDE SEQUENCE [LARGE SCALE GENOMIC DNA]</scope>
    <source>
        <strain evidence="1 2">Ys</strain>
    </source>
</reference>
<sequence>MPIKLLPLNDLIEKLIKVQKHMNRYFFIFLVLVVYESPAQLLSDSLMNRDNYIIYATVYKKGVYKTFEEFKYNDPSIVEDFTFDKNQLWLTDSKTGKNSKIKKNEVWGFSDGARIFVRWRKYNEIVEMGRYCYFKEKGTRVVFGYSMFPLAIIPIPVPYTDELIINFNTGKPFLLSKKLLKEILAIDDPELLTEFMNEKQKKKKLFEYIVKYNDRNTDKIK</sequence>
<keyword evidence="2" id="KW-1185">Reference proteome</keyword>
<protein>
    <submittedName>
        <fullName evidence="1">Uncharacterized protein</fullName>
    </submittedName>
</protein>
<dbReference type="AlphaFoldDB" id="A0A401UCI8"/>
<name>A0A401UCI8_9BACT</name>
<accession>A0A401UCI8</accession>
<dbReference type="Proteomes" id="UP000288227">
    <property type="component" value="Unassembled WGS sequence"/>
</dbReference>
<proteinExistence type="predicted"/>